<feature type="transmembrane region" description="Helical" evidence="1">
    <location>
        <begin position="49"/>
        <end position="67"/>
    </location>
</feature>
<evidence type="ECO:0000313" key="3">
    <source>
        <dbReference type="Proteomes" id="UP001060336"/>
    </source>
</evidence>
<dbReference type="Proteomes" id="UP001060336">
    <property type="component" value="Chromosome"/>
</dbReference>
<dbReference type="AlphaFoldDB" id="A0A9J7APW6"/>
<evidence type="ECO:0000256" key="1">
    <source>
        <dbReference type="SAM" id="Phobius"/>
    </source>
</evidence>
<protein>
    <submittedName>
        <fullName evidence="2">Uncharacterized protein</fullName>
    </submittedName>
</protein>
<proteinExistence type="predicted"/>
<keyword evidence="1" id="KW-1133">Transmembrane helix</keyword>
<name>A0A9J7APW6_9PROT</name>
<dbReference type="EMBL" id="CP102480">
    <property type="protein sequence ID" value="UUX49651.1"/>
    <property type="molecule type" value="Genomic_DNA"/>
</dbReference>
<dbReference type="RefSeq" id="WP_257768441.1">
    <property type="nucleotide sequence ID" value="NZ_CP102480.1"/>
</dbReference>
<keyword evidence="3" id="KW-1185">Reference proteome</keyword>
<accession>A0A9J7APW6</accession>
<gene>
    <name evidence="2" type="ORF">NUH88_19900</name>
</gene>
<sequence length="75" mass="8252">MLRLFYAIPLIGWIARDLKTGGVSALTYFLINCALLWVGAIALFGYPAIIVPALSIVPVMFVLLILLTRGRYQLG</sequence>
<evidence type="ECO:0000313" key="2">
    <source>
        <dbReference type="EMBL" id="UUX49651.1"/>
    </source>
</evidence>
<organism evidence="2 3">
    <name type="scientific">Nisaea acidiphila</name>
    <dbReference type="NCBI Taxonomy" id="1862145"/>
    <lineage>
        <taxon>Bacteria</taxon>
        <taxon>Pseudomonadati</taxon>
        <taxon>Pseudomonadota</taxon>
        <taxon>Alphaproteobacteria</taxon>
        <taxon>Rhodospirillales</taxon>
        <taxon>Thalassobaculaceae</taxon>
        <taxon>Nisaea</taxon>
    </lineage>
</organism>
<feature type="transmembrane region" description="Helical" evidence="1">
    <location>
        <begin position="21"/>
        <end position="43"/>
    </location>
</feature>
<dbReference type="KEGG" id="naci:NUH88_19900"/>
<keyword evidence="1" id="KW-0812">Transmembrane</keyword>
<reference evidence="2" key="1">
    <citation type="submission" date="2022-08" db="EMBL/GenBank/DDBJ databases">
        <title>Nisaea acidiphila sp. nov., isolated from a marine algal debris and emended description of the genus Nisaea Urios et al. 2008.</title>
        <authorList>
            <person name="Kwon K."/>
        </authorList>
    </citation>
    <scope>NUCLEOTIDE SEQUENCE</scope>
    <source>
        <strain evidence="2">MEBiC11861</strain>
    </source>
</reference>
<keyword evidence="1" id="KW-0472">Membrane</keyword>